<dbReference type="EMBL" id="NKJJ02000001">
    <property type="protein sequence ID" value="TPR01933.1"/>
    <property type="molecule type" value="Genomic_DNA"/>
</dbReference>
<keyword evidence="1" id="KW-0732">Signal</keyword>
<dbReference type="CDD" id="cd07067">
    <property type="entry name" value="HP_PGM_like"/>
    <property type="match status" value="1"/>
</dbReference>
<evidence type="ECO:0000313" key="3">
    <source>
        <dbReference type="Proteomes" id="UP000197666"/>
    </source>
</evidence>
<organism evidence="2 3">
    <name type="scientific">Aspergillus niger</name>
    <dbReference type="NCBI Taxonomy" id="5061"/>
    <lineage>
        <taxon>Eukaryota</taxon>
        <taxon>Fungi</taxon>
        <taxon>Dikarya</taxon>
        <taxon>Ascomycota</taxon>
        <taxon>Pezizomycotina</taxon>
        <taxon>Eurotiomycetes</taxon>
        <taxon>Eurotiomycetidae</taxon>
        <taxon>Eurotiales</taxon>
        <taxon>Aspergillaceae</taxon>
        <taxon>Aspergillus</taxon>
        <taxon>Aspergillus subgen. Circumdati</taxon>
    </lineage>
</organism>
<dbReference type="Gene3D" id="3.40.50.1240">
    <property type="entry name" value="Phosphoglycerate mutase-like"/>
    <property type="match status" value="1"/>
</dbReference>
<dbReference type="PANTHER" id="PTHR48100:SF32">
    <property type="entry name" value="ANCHORED PROTEIN, PUTATIVE (AFU_ORTHOLOGUE AFUA_1G10590)-RELATED"/>
    <property type="match status" value="1"/>
</dbReference>
<dbReference type="GO" id="GO:0016791">
    <property type="term" value="F:phosphatase activity"/>
    <property type="evidence" value="ECO:0007669"/>
    <property type="project" value="TreeGrafter"/>
</dbReference>
<reference evidence="3" key="1">
    <citation type="submission" date="2018-10" db="EMBL/GenBank/DDBJ databases">
        <title>FDA dAtabase for Regulatory Grade micrObial Sequences (FDA-ARGOS): Supporting development and validation of Infectious Disease Dx tests.</title>
        <authorList>
            <person name="Kerrigan L."/>
            <person name="Tallon L."/>
            <person name="Sadzewicz L."/>
            <person name="Sengamalay N."/>
            <person name="Ott S."/>
            <person name="Godinez A."/>
            <person name="Nagaraj S."/>
            <person name="Vavikolanu K."/>
            <person name="Nadendla S."/>
            <person name="George J."/>
            <person name="Sichtig H."/>
        </authorList>
    </citation>
    <scope>NUCLEOTIDE SEQUENCE [LARGE SCALE GENOMIC DNA]</scope>
    <source>
        <strain evidence="3">FDAARGOS_311</strain>
    </source>
</reference>
<dbReference type="SUPFAM" id="SSF53254">
    <property type="entry name" value="Phosphoglycerate mutase-like"/>
    <property type="match status" value="1"/>
</dbReference>
<dbReference type="InterPro" id="IPR013078">
    <property type="entry name" value="His_Pase_superF_clade-1"/>
</dbReference>
<feature type="signal peptide" evidence="1">
    <location>
        <begin position="1"/>
        <end position="19"/>
    </location>
</feature>
<name>A0A254TMK6_ASPNG</name>
<dbReference type="VEuPathDB" id="FungiDB:M747DRAFT_76711"/>
<dbReference type="Pfam" id="PF00300">
    <property type="entry name" value="His_Phos_1"/>
    <property type="match status" value="1"/>
</dbReference>
<dbReference type="SMART" id="SM00855">
    <property type="entry name" value="PGAM"/>
    <property type="match status" value="1"/>
</dbReference>
<proteinExistence type="predicted"/>
<sequence>MKLSSLTPLALALTATAQASYINYTTVTGYFLQDEDSTDASTFDYTTTNFGLINRTYPSDNTHNHHQDLTQWERFYHYVLSLNHNSPSNVAYKVLFLGRHGEGYHNAAEDYYGTPAWNCYWSLLTGNGTTTWLDADLTPTGIQQAQIAHDFWNIQISAQRIHTPDSYFVSPLLRALRTANITFSDLSLGTPFIPEIKEFFRESISIHTCDHRHNASHIHSVFPTWPFEKGFAEDDELWNGVTGETSAAQDVRSRRALDDVFGGEEKNGVFVSVTSHSGEIASLLRVVGHRVFGLRTGAVIPVLVKGEIVGDSEVEPTVTGTVSWTTSAHCTAPPVTSVSSGCVCASSAAPVTTPLVTVAY</sequence>
<dbReference type="VEuPathDB" id="FungiDB:An08g02590"/>
<dbReference type="VEuPathDB" id="FungiDB:ASPNIDRAFT2_1188641"/>
<dbReference type="eggNOG" id="KOG4754">
    <property type="taxonomic scope" value="Eukaryota"/>
</dbReference>
<evidence type="ECO:0000313" key="2">
    <source>
        <dbReference type="EMBL" id="TPR01933.1"/>
    </source>
</evidence>
<dbReference type="Proteomes" id="UP000197666">
    <property type="component" value="Unassembled WGS sequence"/>
</dbReference>
<dbReference type="InterPro" id="IPR050275">
    <property type="entry name" value="PGM_Phosphatase"/>
</dbReference>
<dbReference type="PANTHER" id="PTHR48100">
    <property type="entry name" value="BROAD-SPECIFICITY PHOSPHATASE YOR283W-RELATED"/>
    <property type="match status" value="1"/>
</dbReference>
<dbReference type="VEuPathDB" id="FungiDB:ATCC64974_104300"/>
<dbReference type="InterPro" id="IPR029033">
    <property type="entry name" value="His_PPase_superfam"/>
</dbReference>
<accession>A0A254TMK6</accession>
<gene>
    <name evidence="2" type="ORF">CAN33_0041780</name>
</gene>
<protein>
    <submittedName>
        <fullName evidence="2">Histone-like transcription factor (CBF/NF-Y) and archaeal histone family protein</fullName>
    </submittedName>
</protein>
<evidence type="ECO:0000256" key="1">
    <source>
        <dbReference type="SAM" id="SignalP"/>
    </source>
</evidence>
<comment type="caution">
    <text evidence="2">The sequence shown here is derived from an EMBL/GenBank/DDBJ whole genome shotgun (WGS) entry which is preliminary data.</text>
</comment>
<dbReference type="AlphaFoldDB" id="A0A254TMK6"/>
<dbReference type="OrthoDB" id="496981at2759"/>
<feature type="chain" id="PRO_5015076045" evidence="1">
    <location>
        <begin position="20"/>
        <end position="360"/>
    </location>
</feature>
<dbReference type="GO" id="GO:0005737">
    <property type="term" value="C:cytoplasm"/>
    <property type="evidence" value="ECO:0007669"/>
    <property type="project" value="TreeGrafter"/>
</dbReference>